<dbReference type="HOGENOM" id="CLU_002639_1_0_1"/>
<feature type="domain" description="Heterokaryon incompatibility" evidence="2">
    <location>
        <begin position="10"/>
        <end position="184"/>
    </location>
</feature>
<accession>F0XAN0</accession>
<dbReference type="RefSeq" id="XP_014175147.1">
    <property type="nucleotide sequence ID" value="XM_014319672.1"/>
</dbReference>
<dbReference type="GeneID" id="25976867"/>
<dbReference type="OrthoDB" id="5362512at2759"/>
<gene>
    <name evidence="3" type="ORF">CMQ_3734</name>
</gene>
<dbReference type="eggNOG" id="ENOG502S8TM">
    <property type="taxonomic scope" value="Eukaryota"/>
</dbReference>
<evidence type="ECO:0000313" key="3">
    <source>
        <dbReference type="EMBL" id="EFX05665.1"/>
    </source>
</evidence>
<dbReference type="PANTHER" id="PTHR33112:SF10">
    <property type="entry name" value="TOL"/>
    <property type="match status" value="1"/>
</dbReference>
<organism evidence="4">
    <name type="scientific">Grosmannia clavigera (strain kw1407 / UAMH 11150)</name>
    <name type="common">Blue stain fungus</name>
    <name type="synonym">Graphiocladiella clavigera</name>
    <dbReference type="NCBI Taxonomy" id="655863"/>
    <lineage>
        <taxon>Eukaryota</taxon>
        <taxon>Fungi</taxon>
        <taxon>Dikarya</taxon>
        <taxon>Ascomycota</taxon>
        <taxon>Pezizomycotina</taxon>
        <taxon>Sordariomycetes</taxon>
        <taxon>Sordariomycetidae</taxon>
        <taxon>Ophiostomatales</taxon>
        <taxon>Ophiostomataceae</taxon>
        <taxon>Leptographium</taxon>
    </lineage>
</organism>
<feature type="compositionally biased region" description="Polar residues" evidence="1">
    <location>
        <begin position="115"/>
        <end position="129"/>
    </location>
</feature>
<feature type="region of interest" description="Disordered" evidence="1">
    <location>
        <begin position="115"/>
        <end position="151"/>
    </location>
</feature>
<evidence type="ECO:0000259" key="2">
    <source>
        <dbReference type="Pfam" id="PF06985"/>
    </source>
</evidence>
<evidence type="ECO:0000313" key="4">
    <source>
        <dbReference type="Proteomes" id="UP000007796"/>
    </source>
</evidence>
<reference evidence="3 4" key="1">
    <citation type="journal article" date="2011" name="Proc. Natl. Acad. Sci. U.S.A.">
        <title>Genome and transcriptome analyses of the mountain pine beetle-fungal symbiont Grosmannia clavigera, a lodgepole pine pathogen.</title>
        <authorList>
            <person name="DiGuistini S."/>
            <person name="Wang Y."/>
            <person name="Liao N.Y."/>
            <person name="Taylor G."/>
            <person name="Tanguay P."/>
            <person name="Feau N."/>
            <person name="Henrissat B."/>
            <person name="Chan S.K."/>
            <person name="Hesse-Orce U."/>
            <person name="Alamouti S.M."/>
            <person name="Tsui C.K.M."/>
            <person name="Docking R.T."/>
            <person name="Levasseur A."/>
            <person name="Haridas S."/>
            <person name="Robertson G."/>
            <person name="Birol I."/>
            <person name="Holt R.A."/>
            <person name="Marra M.A."/>
            <person name="Hamelin R.C."/>
            <person name="Hirst M."/>
            <person name="Jones S.J.M."/>
            <person name="Bohlmann J."/>
            <person name="Breuil C."/>
        </authorList>
    </citation>
    <scope>NUCLEOTIDE SEQUENCE [LARGE SCALE GENOMIC DNA]</scope>
    <source>
        <strain evidence="4">kw1407 / UAMH 11150</strain>
    </source>
</reference>
<dbReference type="Pfam" id="PF06985">
    <property type="entry name" value="HET"/>
    <property type="match status" value="1"/>
</dbReference>
<dbReference type="PANTHER" id="PTHR33112">
    <property type="entry name" value="DOMAIN PROTEIN, PUTATIVE-RELATED"/>
    <property type="match status" value="1"/>
</dbReference>
<protein>
    <submittedName>
        <fullName evidence="3">Tol-like protein</fullName>
    </submittedName>
</protein>
<dbReference type="AlphaFoldDB" id="F0XAN0"/>
<keyword evidence="4" id="KW-1185">Reference proteome</keyword>
<feature type="compositionally biased region" description="Low complexity" evidence="1">
    <location>
        <begin position="138"/>
        <end position="151"/>
    </location>
</feature>
<name>F0XAN0_GROCL</name>
<dbReference type="InParanoid" id="F0XAN0"/>
<dbReference type="STRING" id="655863.F0XAN0"/>
<sequence>MLKLTQGNYDEMIAGKTMHDLPKTFRDAICLCRFLKIQYLWIDSLCIIQDSVGGEDWIRESSKMAQVYQYSYCNIAATASQGPSGGCFFKRNNMAISPIEITLCVPPACDNEAQTSDLDWSTDTNSETDSGTDENHAHASPANTSPSASSSVSLGETYLFYATEMWGVGVESAPLNQRAWVLQERLLSPRQLHCSSQQLMWECHEASAAEAFPVKLPSQHPRAIETPSLKMKSLKNVLMEMDRLRAEAQRKELHLLSYCQRTVDSGHLHGRSPKVAHSSTTAPCMIYKRNNTAVNVRLIDRSRRELTRREQHGYIFARMRNAVEYRRDEVYECWYSIVGLYSSCSITYATDKLIAIDGVATIIGNALQGIDIYAFGLWVSQLPYQVLWSVRKGDDLKEPCYQVAPSWSWASVQTAVDGPMPRSSELVAETKVVANFLEMRHGEPYSGNAETGMFDPEKHAYLQIRSIFYKIRPSLPESGGGPDYVLLCPCKLDNKDNHRRAAQEGQVAKIHNQHYGISLNNTHGSVLWKSAYLAPIIATTGTSPEACGLVLVPCPNDPSTFRRIGHWTSFMFQDLARENHSVSDHSRISATDEDRFLSSLAATTEDEKCTVFII</sequence>
<evidence type="ECO:0000256" key="1">
    <source>
        <dbReference type="SAM" id="MobiDB-lite"/>
    </source>
</evidence>
<dbReference type="Proteomes" id="UP000007796">
    <property type="component" value="Unassembled WGS sequence"/>
</dbReference>
<proteinExistence type="predicted"/>
<dbReference type="InterPro" id="IPR010730">
    <property type="entry name" value="HET"/>
</dbReference>
<dbReference type="EMBL" id="GL629735">
    <property type="protein sequence ID" value="EFX05665.1"/>
    <property type="molecule type" value="Genomic_DNA"/>
</dbReference>